<accession>A0A172T3X9</accession>
<dbReference type="PANTHER" id="PTHR43407">
    <property type="entry name" value="GLUTAMINE SYNTHETASE"/>
    <property type="match status" value="1"/>
</dbReference>
<dbReference type="GO" id="GO:0046872">
    <property type="term" value="F:metal ion binding"/>
    <property type="evidence" value="ECO:0007669"/>
    <property type="project" value="UniProtKB-KW"/>
</dbReference>
<keyword evidence="3 6" id="KW-0547">Nucleotide-binding</keyword>
<comment type="similarity">
    <text evidence="1 9 10">Belongs to the glutamine synthetase family.</text>
</comment>
<evidence type="ECO:0000313" key="13">
    <source>
        <dbReference type="EMBL" id="ANE41656.1"/>
    </source>
</evidence>
<dbReference type="EMBL" id="CP011393">
    <property type="protein sequence ID" value="ANE41656.1"/>
    <property type="molecule type" value="Genomic_DNA"/>
</dbReference>
<organism evidence="13 14">
    <name type="scientific">Fervidobacterium pennivorans</name>
    <dbReference type="NCBI Taxonomy" id="93466"/>
    <lineage>
        <taxon>Bacteria</taxon>
        <taxon>Thermotogati</taxon>
        <taxon>Thermotogota</taxon>
        <taxon>Thermotogae</taxon>
        <taxon>Thermotogales</taxon>
        <taxon>Fervidobacteriaceae</taxon>
        <taxon>Fervidobacterium</taxon>
    </lineage>
</organism>
<evidence type="ECO:0000259" key="12">
    <source>
        <dbReference type="PROSITE" id="PS51987"/>
    </source>
</evidence>
<feature type="binding site" evidence="7">
    <location>
        <position position="261"/>
    </location>
    <ligand>
        <name>Mg(2+)</name>
        <dbReference type="ChEBI" id="CHEBI:18420"/>
        <label>1</label>
    </ligand>
</feature>
<evidence type="ECO:0000256" key="7">
    <source>
        <dbReference type="PIRSR" id="PIRSR604809-3"/>
    </source>
</evidence>
<feature type="binding site" evidence="7">
    <location>
        <position position="205"/>
    </location>
    <ligand>
        <name>Mg(2+)</name>
        <dbReference type="ChEBI" id="CHEBI:18420"/>
        <label>1</label>
    </ligand>
</feature>
<protein>
    <submittedName>
        <fullName evidence="13">Glutamine synthetase</fullName>
    </submittedName>
</protein>
<dbReference type="Gene3D" id="3.10.20.70">
    <property type="entry name" value="Glutamine synthetase, N-terminal domain"/>
    <property type="match status" value="1"/>
</dbReference>
<feature type="binding site" evidence="7">
    <location>
        <position position="212"/>
    </location>
    <ligand>
        <name>Mg(2+)</name>
        <dbReference type="ChEBI" id="CHEBI:18420"/>
        <label>1</label>
    </ligand>
</feature>
<dbReference type="Gene3D" id="3.30.590.10">
    <property type="entry name" value="Glutamine synthetase/guanido kinase, catalytic domain"/>
    <property type="match status" value="1"/>
</dbReference>
<dbReference type="InterPro" id="IPR004809">
    <property type="entry name" value="Gln_synth_I"/>
</dbReference>
<evidence type="ECO:0000256" key="4">
    <source>
        <dbReference type="ARBA" id="ARBA00022840"/>
    </source>
</evidence>
<evidence type="ECO:0000256" key="1">
    <source>
        <dbReference type="ARBA" id="ARBA00009897"/>
    </source>
</evidence>
<dbReference type="NCBIfam" id="TIGR00653">
    <property type="entry name" value="GlnA"/>
    <property type="match status" value="1"/>
</dbReference>
<keyword evidence="7" id="KW-0460">Magnesium</keyword>
<dbReference type="InterPro" id="IPR036651">
    <property type="entry name" value="Gln_synt_N_sf"/>
</dbReference>
<dbReference type="AlphaFoldDB" id="A0A172T3X9"/>
<dbReference type="GO" id="GO:0005737">
    <property type="term" value="C:cytoplasm"/>
    <property type="evidence" value="ECO:0007669"/>
    <property type="project" value="TreeGrafter"/>
</dbReference>
<name>A0A172T3X9_FERPE</name>
<dbReference type="InterPro" id="IPR008147">
    <property type="entry name" value="Gln_synt_N"/>
</dbReference>
<evidence type="ECO:0000259" key="11">
    <source>
        <dbReference type="PROSITE" id="PS51986"/>
    </source>
</evidence>
<comment type="cofactor">
    <cofactor evidence="7">
        <name>Mg(2+)</name>
        <dbReference type="ChEBI" id="CHEBI:18420"/>
    </cofactor>
    <text evidence="7">Binds 2 Mg(2+) ions per subunit.</text>
</comment>
<dbReference type="KEGG" id="fng:JM64_06570"/>
<feature type="binding site" evidence="5">
    <location>
        <position position="331"/>
    </location>
    <ligand>
        <name>L-glutamate</name>
        <dbReference type="ChEBI" id="CHEBI:29985"/>
    </ligand>
</feature>
<feature type="binding site" evidence="5">
    <location>
        <position position="313"/>
    </location>
    <ligand>
        <name>L-glutamate</name>
        <dbReference type="ChEBI" id="CHEBI:29985"/>
    </ligand>
</feature>
<keyword evidence="7" id="KW-0479">Metal-binding</keyword>
<reference evidence="13 14" key="1">
    <citation type="submission" date="2014-08" db="EMBL/GenBank/DDBJ databases">
        <title>Fervidobacterium pennivorans DYC genome.</title>
        <authorList>
            <person name="Wushke S."/>
        </authorList>
    </citation>
    <scope>NUCLEOTIDE SEQUENCE [LARGE SCALE GENOMIC DNA]</scope>
    <source>
        <strain evidence="13 14">DYC</strain>
    </source>
</reference>
<dbReference type="PROSITE" id="PS51987">
    <property type="entry name" value="GS_CATALYTIC"/>
    <property type="match status" value="1"/>
</dbReference>
<dbReference type="SMART" id="SM01230">
    <property type="entry name" value="Gln-synt_C"/>
    <property type="match status" value="1"/>
</dbReference>
<dbReference type="SUPFAM" id="SSF55931">
    <property type="entry name" value="Glutamine synthetase/guanido kinase"/>
    <property type="match status" value="1"/>
</dbReference>
<keyword evidence="8" id="KW-0597">Phosphoprotein</keyword>
<dbReference type="SUPFAM" id="SSF54368">
    <property type="entry name" value="Glutamine synthetase, N-terminal domain"/>
    <property type="match status" value="1"/>
</dbReference>
<dbReference type="InterPro" id="IPR008146">
    <property type="entry name" value="Gln_synth_cat_dom"/>
</dbReference>
<feature type="binding site" evidence="7">
    <location>
        <position position="127"/>
    </location>
    <ligand>
        <name>Mg(2+)</name>
        <dbReference type="ChEBI" id="CHEBI:18420"/>
        <label>1</label>
    </ligand>
</feature>
<feature type="binding site" evidence="5">
    <location>
        <position position="319"/>
    </location>
    <ligand>
        <name>L-glutamate</name>
        <dbReference type="ChEBI" id="CHEBI:29985"/>
    </ligand>
</feature>
<keyword evidence="2" id="KW-0436">Ligase</keyword>
<dbReference type="Pfam" id="PF03951">
    <property type="entry name" value="Gln-synt_N"/>
    <property type="match status" value="1"/>
</dbReference>
<feature type="modified residue" description="O-AMP-tyrosine" evidence="8">
    <location>
        <position position="394"/>
    </location>
</feature>
<dbReference type="GO" id="GO:0016020">
    <property type="term" value="C:membrane"/>
    <property type="evidence" value="ECO:0007669"/>
    <property type="project" value="TreeGrafter"/>
</dbReference>
<evidence type="ECO:0000256" key="8">
    <source>
        <dbReference type="PIRSR" id="PIRSR604809-50"/>
    </source>
</evidence>
<evidence type="ECO:0000256" key="5">
    <source>
        <dbReference type="PIRSR" id="PIRSR604809-1"/>
    </source>
</evidence>
<evidence type="ECO:0000256" key="2">
    <source>
        <dbReference type="ARBA" id="ARBA00022598"/>
    </source>
</evidence>
<dbReference type="Pfam" id="PF00120">
    <property type="entry name" value="Gln-synt_C"/>
    <property type="match status" value="1"/>
</dbReference>
<feature type="domain" description="GS beta-grasp" evidence="11">
    <location>
        <begin position="13"/>
        <end position="96"/>
    </location>
</feature>
<dbReference type="GO" id="GO:0004356">
    <property type="term" value="F:glutamine synthetase activity"/>
    <property type="evidence" value="ECO:0007669"/>
    <property type="project" value="InterPro"/>
</dbReference>
<dbReference type="PANTHER" id="PTHR43407:SF1">
    <property type="entry name" value="LENGSIN"/>
    <property type="match status" value="1"/>
</dbReference>
<dbReference type="OrthoDB" id="9807095at2"/>
<dbReference type="PATRIC" id="fig|93466.3.peg.1394"/>
<evidence type="ECO:0000256" key="3">
    <source>
        <dbReference type="ARBA" id="ARBA00022741"/>
    </source>
</evidence>
<feature type="binding site" evidence="6">
    <location>
        <position position="331"/>
    </location>
    <ligand>
        <name>ATP</name>
        <dbReference type="ChEBI" id="CHEBI:30616"/>
    </ligand>
</feature>
<feature type="binding site" evidence="7">
    <location>
        <position position="129"/>
    </location>
    <ligand>
        <name>Mg(2+)</name>
        <dbReference type="ChEBI" id="CHEBI:18420"/>
        <label>1</label>
    </ligand>
</feature>
<evidence type="ECO:0000313" key="14">
    <source>
        <dbReference type="Proteomes" id="UP000077096"/>
    </source>
</evidence>
<dbReference type="PROSITE" id="PS51986">
    <property type="entry name" value="GS_BETA_GRASP"/>
    <property type="match status" value="1"/>
</dbReference>
<sequence>MTSSQVLKLIEQEGINFIDLKVVDLWGRWRHVTLARTNFSEKTFVEGVGFDASNLGYAEVFSSDMVIIPDPETAFIEEYEGEKVLSMICDVYEVENMTPCSHDPRTILKKTLESIKEIADEVYLGPEYEFHIFEDVRYDVKSNRVMFEIDSSEGFWKSSETGEYFIGRKKGYHRIPPFDRLMEVRNAIVKKLLEYGVPVKYHHHEVGTCQVEIELTFVDALKAADYTMLVKHVARMVAKQYGYLVTFMPKPMFDEAGNGMHVHQFLKKDGKNIFNSDKLYNLSQEALWYIGGMLKNAPALMAFTNPSTNSYRRLVPGFEAPTNAVFALANRTSAIRIPAYVKDPEKRRIEFRTIDATCNPYLGFAAMILAGVDGIRKKIDPTSEGFGPFEGDVYEKELKPLPKSLEESCIALRNNHEFLTTFPKDLIEHWIKAKLFEERQVNSVPHPKEYDLYFDV</sequence>
<feature type="binding site" evidence="7">
    <location>
        <position position="350"/>
    </location>
    <ligand>
        <name>Mg(2+)</name>
        <dbReference type="ChEBI" id="CHEBI:18420"/>
        <label>1</label>
    </ligand>
</feature>
<proteinExistence type="inferred from homology"/>
<evidence type="ECO:0000256" key="10">
    <source>
        <dbReference type="RuleBase" id="RU000384"/>
    </source>
</evidence>
<evidence type="ECO:0000256" key="6">
    <source>
        <dbReference type="PIRSR" id="PIRSR604809-2"/>
    </source>
</evidence>
<evidence type="ECO:0000256" key="9">
    <source>
        <dbReference type="PROSITE-ProRule" id="PRU01330"/>
    </source>
</evidence>
<dbReference type="GO" id="GO:0019740">
    <property type="term" value="P:nitrogen utilization"/>
    <property type="evidence" value="ECO:0007669"/>
    <property type="project" value="TreeGrafter"/>
</dbReference>
<dbReference type="InterPro" id="IPR014746">
    <property type="entry name" value="Gln_synth/guanido_kin_cat_dom"/>
</dbReference>
<gene>
    <name evidence="13" type="ORF">JM64_06570</name>
</gene>
<dbReference type="GO" id="GO:0006542">
    <property type="term" value="P:glutamine biosynthetic process"/>
    <property type="evidence" value="ECO:0007669"/>
    <property type="project" value="InterPro"/>
</dbReference>
<keyword evidence="4 6" id="KW-0067">ATP-binding</keyword>
<dbReference type="Proteomes" id="UP000077096">
    <property type="component" value="Chromosome"/>
</dbReference>
<feature type="binding site" evidence="5">
    <location>
        <position position="352"/>
    </location>
    <ligand>
        <name>L-glutamate</name>
        <dbReference type="ChEBI" id="CHEBI:29985"/>
    </ligand>
</feature>
<dbReference type="GO" id="GO:0005524">
    <property type="term" value="F:ATP binding"/>
    <property type="evidence" value="ECO:0007669"/>
    <property type="project" value="UniProtKB-KW"/>
</dbReference>
<feature type="domain" description="GS catalytic" evidence="12">
    <location>
        <begin position="104"/>
        <end position="456"/>
    </location>
</feature>